<dbReference type="Proteomes" id="UP000035680">
    <property type="component" value="Unassembled WGS sequence"/>
</dbReference>
<feature type="compositionally biased region" description="Polar residues" evidence="1">
    <location>
        <begin position="293"/>
        <end position="303"/>
    </location>
</feature>
<evidence type="ECO:0000313" key="2">
    <source>
        <dbReference type="Proteomes" id="UP000035680"/>
    </source>
</evidence>
<accession>A0A0K0FQN6</accession>
<dbReference type="CDD" id="cd01040">
    <property type="entry name" value="Mb-like"/>
    <property type="match status" value="1"/>
</dbReference>
<organism evidence="2 3">
    <name type="scientific">Strongyloides venezuelensis</name>
    <name type="common">Threadworm</name>
    <dbReference type="NCBI Taxonomy" id="75913"/>
    <lineage>
        <taxon>Eukaryota</taxon>
        <taxon>Metazoa</taxon>
        <taxon>Ecdysozoa</taxon>
        <taxon>Nematoda</taxon>
        <taxon>Chromadorea</taxon>
        <taxon>Rhabditida</taxon>
        <taxon>Tylenchina</taxon>
        <taxon>Panagrolaimomorpha</taxon>
        <taxon>Strongyloidoidea</taxon>
        <taxon>Strongyloididae</taxon>
        <taxon>Strongyloides</taxon>
    </lineage>
</organism>
<dbReference type="STRING" id="75913.A0A0K0FQN6"/>
<dbReference type="InterPro" id="IPR012292">
    <property type="entry name" value="Globin/Proto"/>
</dbReference>
<protein>
    <submittedName>
        <fullName evidence="3">GLOBIN domain-containing protein</fullName>
    </submittedName>
</protein>
<dbReference type="InterPro" id="IPR009050">
    <property type="entry name" value="Globin-like_sf"/>
</dbReference>
<evidence type="ECO:0000256" key="1">
    <source>
        <dbReference type="SAM" id="MobiDB-lite"/>
    </source>
</evidence>
<dbReference type="InterPro" id="IPR044399">
    <property type="entry name" value="Mb-like_M"/>
</dbReference>
<dbReference type="WBParaSite" id="SVE_1196600.1">
    <property type="protein sequence ID" value="SVE_1196600.1"/>
    <property type="gene ID" value="SVE_1196600"/>
</dbReference>
<reference evidence="2" key="1">
    <citation type="submission" date="2014-07" db="EMBL/GenBank/DDBJ databases">
        <authorList>
            <person name="Martin A.A"/>
            <person name="De Silva N."/>
        </authorList>
    </citation>
    <scope>NUCLEOTIDE SEQUENCE</scope>
</reference>
<reference evidence="3" key="2">
    <citation type="submission" date="2015-08" db="UniProtKB">
        <authorList>
            <consortium name="WormBaseParasite"/>
        </authorList>
    </citation>
    <scope>IDENTIFICATION</scope>
</reference>
<dbReference type="Gene3D" id="1.10.490.10">
    <property type="entry name" value="Globins"/>
    <property type="match status" value="1"/>
</dbReference>
<name>A0A0K0FQN6_STRVS</name>
<dbReference type="GO" id="GO:0020037">
    <property type="term" value="F:heme binding"/>
    <property type="evidence" value="ECO:0007669"/>
    <property type="project" value="InterPro"/>
</dbReference>
<dbReference type="SUPFAM" id="SSF46458">
    <property type="entry name" value="Globin-like"/>
    <property type="match status" value="1"/>
</dbReference>
<keyword evidence="2" id="KW-1185">Reference proteome</keyword>
<sequence>MLRIMEAIQRRKLIQLLNDEYKHDMVHDGQETTDGVINYTSPPKVFGKQNAIDYDNIPHITTPSLTNASKKFPKNIINEDLQKFIESLEYKLTDLQKKALRITWKKMSEAPRTSSKGMLCIMEKIFDKMISENPEISNVFYRSAFLSCIEDRKKMKIFKNENSDTEKCPFKKKTIATLRDHANILLDFVNTIMAHMYNIPYKQTYTYKLTSLGCSHAKLTPLGFDRNWFHKLGECFAEVMFSQESIRAFPHAPNAWSIFAVSLTEKLYVESKWKKCDNYHKVQRPLQSSYTFSDSPYDNNTSTDNKRKLPSSSKSMYQIEDKYDDTDQESEIYTGRPTKL</sequence>
<dbReference type="GO" id="GO:0019825">
    <property type="term" value="F:oxygen binding"/>
    <property type="evidence" value="ECO:0007669"/>
    <property type="project" value="InterPro"/>
</dbReference>
<proteinExistence type="predicted"/>
<feature type="region of interest" description="Disordered" evidence="1">
    <location>
        <begin position="293"/>
        <end position="340"/>
    </location>
</feature>
<evidence type="ECO:0000313" key="3">
    <source>
        <dbReference type="WBParaSite" id="SVE_1196600.1"/>
    </source>
</evidence>
<dbReference type="AlphaFoldDB" id="A0A0K0FQN6"/>